<gene>
    <name evidence="8" type="ordered locus">M5M_18820</name>
</gene>
<evidence type="ECO:0000256" key="1">
    <source>
        <dbReference type="ARBA" id="ARBA00004141"/>
    </source>
</evidence>
<dbReference type="KEGG" id="saga:M5M_18820"/>
<keyword evidence="9" id="KW-1185">Reference proteome</keyword>
<dbReference type="AlphaFoldDB" id="K4L3V5"/>
<dbReference type="GO" id="GO:0005886">
    <property type="term" value="C:plasma membrane"/>
    <property type="evidence" value="ECO:0007669"/>
    <property type="project" value="TreeGrafter"/>
</dbReference>
<organism evidence="8 9">
    <name type="scientific">Simiduia agarivorans (strain DSM 21679 / JCM 13881 / BCRC 17597 / SA1)</name>
    <dbReference type="NCBI Taxonomy" id="1117647"/>
    <lineage>
        <taxon>Bacteria</taxon>
        <taxon>Pseudomonadati</taxon>
        <taxon>Pseudomonadota</taxon>
        <taxon>Gammaproteobacteria</taxon>
        <taxon>Cellvibrionales</taxon>
        <taxon>Cellvibrionaceae</taxon>
        <taxon>Simiduia</taxon>
    </lineage>
</organism>
<reference evidence="8 9" key="1">
    <citation type="journal article" date="2013" name="Genome Announc.">
        <title>Complete genome sequence of Simiduia agarivorans SA1(T), a marine bacterium able to degrade a variety of polysaccharides.</title>
        <authorList>
            <person name="Lin S.Y."/>
            <person name="Shieh W.Y."/>
            <person name="Chen J.S."/>
            <person name="Tang S.L."/>
        </authorList>
    </citation>
    <scope>NUCLEOTIDE SEQUENCE [LARGE SCALE GENOMIC DNA]</scope>
    <source>
        <strain evidence="9">DSM 21679 / JCM 13881 / BCRC 17597 / SA1</strain>
    </source>
</reference>
<dbReference type="eggNOG" id="COG0671">
    <property type="taxonomic scope" value="Bacteria"/>
</dbReference>
<feature type="transmembrane region" description="Helical" evidence="6">
    <location>
        <begin position="100"/>
        <end position="117"/>
    </location>
</feature>
<dbReference type="InterPro" id="IPR007267">
    <property type="entry name" value="GtrA_DPMS_TM"/>
</dbReference>
<dbReference type="Pfam" id="PF01569">
    <property type="entry name" value="PAP2"/>
    <property type="match status" value="1"/>
</dbReference>
<keyword evidence="4 6" id="KW-1133">Transmembrane helix</keyword>
<dbReference type="InterPro" id="IPR051401">
    <property type="entry name" value="GtrA_CellWall_Glycosyl"/>
</dbReference>
<dbReference type="eggNOG" id="COG2246">
    <property type="taxonomic scope" value="Bacteria"/>
</dbReference>
<comment type="subcellular location">
    <subcellularLocation>
        <location evidence="1">Membrane</location>
        <topology evidence="1">Multi-pass membrane protein</topology>
    </subcellularLocation>
</comment>
<dbReference type="InterPro" id="IPR000326">
    <property type="entry name" value="PAP2/HPO"/>
</dbReference>
<dbReference type="SUPFAM" id="SSF48317">
    <property type="entry name" value="Acid phosphatase/Vanadium-dependent haloperoxidase"/>
    <property type="match status" value="1"/>
</dbReference>
<dbReference type="EMBL" id="CP003746">
    <property type="protein sequence ID" value="AFV00893.1"/>
    <property type="molecule type" value="Genomic_DNA"/>
</dbReference>
<feature type="transmembrane region" description="Helical" evidence="6">
    <location>
        <begin position="400"/>
        <end position="422"/>
    </location>
</feature>
<name>K4L3V5_SIMAS</name>
<feature type="transmembrane region" description="Helical" evidence="6">
    <location>
        <begin position="369"/>
        <end position="388"/>
    </location>
</feature>
<dbReference type="GO" id="GO:0016740">
    <property type="term" value="F:transferase activity"/>
    <property type="evidence" value="ECO:0007669"/>
    <property type="project" value="UniProtKB-KW"/>
</dbReference>
<feature type="transmembrane region" description="Helical" evidence="6">
    <location>
        <begin position="301"/>
        <end position="322"/>
    </location>
</feature>
<evidence type="ECO:0000256" key="3">
    <source>
        <dbReference type="ARBA" id="ARBA00022692"/>
    </source>
</evidence>
<feature type="transmembrane region" description="Helical" evidence="6">
    <location>
        <begin position="257"/>
        <end position="281"/>
    </location>
</feature>
<evidence type="ECO:0000256" key="4">
    <source>
        <dbReference type="ARBA" id="ARBA00022989"/>
    </source>
</evidence>
<accession>K4L3V5</accession>
<dbReference type="SMART" id="SM00014">
    <property type="entry name" value="acidPPc"/>
    <property type="match status" value="1"/>
</dbReference>
<proteinExistence type="inferred from homology"/>
<dbReference type="RefSeq" id="WP_015049043.1">
    <property type="nucleotide sequence ID" value="NC_018868.3"/>
</dbReference>
<feature type="transmembrane region" description="Helical" evidence="6">
    <location>
        <begin position="196"/>
        <end position="214"/>
    </location>
</feature>
<dbReference type="HOGENOM" id="CLU_640755_0_0_6"/>
<dbReference type="PANTHER" id="PTHR38459">
    <property type="entry name" value="PROPHAGE BACTOPRENOL-LINKED GLUCOSE TRANSLOCASE HOMOLOG"/>
    <property type="match status" value="1"/>
</dbReference>
<dbReference type="Gene3D" id="1.20.144.10">
    <property type="entry name" value="Phosphatidic acid phosphatase type 2/haloperoxidase"/>
    <property type="match status" value="1"/>
</dbReference>
<evidence type="ECO:0000256" key="5">
    <source>
        <dbReference type="ARBA" id="ARBA00023136"/>
    </source>
</evidence>
<evidence type="ECO:0000259" key="7">
    <source>
        <dbReference type="SMART" id="SM00014"/>
    </source>
</evidence>
<evidence type="ECO:0000256" key="6">
    <source>
        <dbReference type="SAM" id="Phobius"/>
    </source>
</evidence>
<feature type="transmembrane region" description="Helical" evidence="6">
    <location>
        <begin position="226"/>
        <end position="245"/>
    </location>
</feature>
<keyword evidence="3 6" id="KW-0812">Transmembrane</keyword>
<sequence>MTAMLQAQPNPGNLFGLLSAPSVPEHRPGLENCLLALAVVAMAAGFALFSVESWNQALFLSINQAFSGLTPDQRALLTVLGDGSVAACLAIGVFIRNPRALAYIFLAAVLAGILIQVPKHWFDAARPPAVLDMALFDVVGKAYKSNSFPSGHSGTAWLAAALVALSIRQRLVTLGVLGLGALGALSRIMVGVHWPADVMAGSSIGIFVAVFIYRQFAGRPVEIARWGQWLLAVLLLLVSVNGFLHNTGYEQYQGVTAFRWIASGLAAGAALFLFAQLLWPVAEWVAQRLFKESASRALSRVFKFGMVGGSGFVVDMTLYALFYSWLGMNLLVARSIAYWLTSSWNWYLNRVFTFKDADNDRKRVQWAKYLLMCLISFVPSMGTFYGLTTSVPFFAEHSQLALILGVIAGALFNYVVAGFLIFKVYGKD</sequence>
<dbReference type="STRING" id="1117647.M5M_18820"/>
<feature type="domain" description="Phosphatidic acid phosphatase type 2/haloperoxidase" evidence="7">
    <location>
        <begin position="100"/>
        <end position="213"/>
    </location>
</feature>
<dbReference type="Proteomes" id="UP000000466">
    <property type="component" value="Chromosome"/>
</dbReference>
<feature type="transmembrane region" description="Helical" evidence="6">
    <location>
        <begin position="328"/>
        <end position="348"/>
    </location>
</feature>
<dbReference type="InterPro" id="IPR036938">
    <property type="entry name" value="PAP2/HPO_sf"/>
</dbReference>
<comment type="similarity">
    <text evidence="2">Belongs to the GtrA family.</text>
</comment>
<feature type="transmembrane region" description="Helical" evidence="6">
    <location>
        <begin position="34"/>
        <end position="54"/>
    </location>
</feature>
<evidence type="ECO:0000256" key="2">
    <source>
        <dbReference type="ARBA" id="ARBA00009399"/>
    </source>
</evidence>
<dbReference type="GO" id="GO:0000271">
    <property type="term" value="P:polysaccharide biosynthetic process"/>
    <property type="evidence" value="ECO:0007669"/>
    <property type="project" value="InterPro"/>
</dbReference>
<dbReference type="PANTHER" id="PTHR38459:SF1">
    <property type="entry name" value="PROPHAGE BACTOPRENOL-LINKED GLUCOSE TRANSLOCASE HOMOLOG"/>
    <property type="match status" value="1"/>
</dbReference>
<evidence type="ECO:0000313" key="9">
    <source>
        <dbReference type="Proteomes" id="UP000000466"/>
    </source>
</evidence>
<keyword evidence="5 6" id="KW-0472">Membrane</keyword>
<evidence type="ECO:0000313" key="8">
    <source>
        <dbReference type="EMBL" id="AFV00893.1"/>
    </source>
</evidence>
<dbReference type="Pfam" id="PF04138">
    <property type="entry name" value="GtrA_DPMS_TM"/>
    <property type="match status" value="1"/>
</dbReference>
<feature type="transmembrane region" description="Helical" evidence="6">
    <location>
        <begin position="75"/>
        <end position="94"/>
    </location>
</feature>
<feature type="transmembrane region" description="Helical" evidence="6">
    <location>
        <begin position="171"/>
        <end position="190"/>
    </location>
</feature>
<protein>
    <submittedName>
        <fullName evidence="8">Glycosyltransferase</fullName>
    </submittedName>
</protein>
<dbReference type="OrthoDB" id="108054at2"/>